<dbReference type="GO" id="GO:0008673">
    <property type="term" value="F:2-dehydro-3-deoxygluconokinase activity"/>
    <property type="evidence" value="ECO:0007669"/>
    <property type="project" value="UniProtKB-EC"/>
</dbReference>
<dbReference type="PANTHER" id="PTHR43320">
    <property type="entry name" value="SUGAR KINASE"/>
    <property type="match status" value="1"/>
</dbReference>
<dbReference type="EC" id="2.7.1.45" evidence="5"/>
<proteinExistence type="inferred from homology"/>
<evidence type="ECO:0000256" key="1">
    <source>
        <dbReference type="ARBA" id="ARBA00010688"/>
    </source>
</evidence>
<feature type="domain" description="Carbohydrate kinase PfkB" evidence="4">
    <location>
        <begin position="2"/>
        <end position="312"/>
    </location>
</feature>
<gene>
    <name evidence="5" type="primary">kdgK_2</name>
    <name evidence="5" type="ORF">SDC9_16534</name>
</gene>
<dbReference type="InterPro" id="IPR052700">
    <property type="entry name" value="Carb_kinase_PfkB-like"/>
</dbReference>
<evidence type="ECO:0000256" key="3">
    <source>
        <dbReference type="ARBA" id="ARBA00022777"/>
    </source>
</evidence>
<keyword evidence="2 5" id="KW-0808">Transferase</keyword>
<dbReference type="SUPFAM" id="SSF53613">
    <property type="entry name" value="Ribokinase-like"/>
    <property type="match status" value="1"/>
</dbReference>
<dbReference type="Pfam" id="PF00294">
    <property type="entry name" value="PfkB"/>
    <property type="match status" value="1"/>
</dbReference>
<dbReference type="CDD" id="cd01166">
    <property type="entry name" value="KdgK"/>
    <property type="match status" value="1"/>
</dbReference>
<keyword evidence="3 5" id="KW-0418">Kinase</keyword>
<name>A0A644TUX0_9ZZZZ</name>
<evidence type="ECO:0000313" key="5">
    <source>
        <dbReference type="EMBL" id="MPL70773.1"/>
    </source>
</evidence>
<dbReference type="Gene3D" id="3.40.1190.20">
    <property type="match status" value="1"/>
</dbReference>
<comment type="caution">
    <text evidence="5">The sequence shown here is derived from an EMBL/GenBank/DDBJ whole genome shotgun (WGS) entry which is preliminary data.</text>
</comment>
<sequence length="342" mass="36999">MKVVSFGEIMLRLKSPGLERLFQSPVFEATFGGSEGNVAVALARLGNPAAFATVLPDNQIGRECLRELRYHGVDVSLIAMKKGRMGIYFFENGSNQRPSNVIYDRAGSAIAEIEPGDIDWDKAFDGAGWFHISGITPAISRKAADASIAAVKAADKAGLKVSFDLNFRAKLWNYGAKAQDVMGEIASYAHVLIGNEEDYQKSLGLQGPKLSADGSVDRDEYAAMCDRALARYPKAEYAAVTLRESRSADHNDWSAMLTSRKASLVSRKFSITDIVDRVGAGDSFSAGLIYGLIHFEDDPQKALEHAVALSCLKHSISGDFALIEPGEVQKLMGGDASGRVQR</sequence>
<reference evidence="5" key="1">
    <citation type="submission" date="2019-08" db="EMBL/GenBank/DDBJ databases">
        <authorList>
            <person name="Kucharzyk K."/>
            <person name="Murdoch R.W."/>
            <person name="Higgins S."/>
            <person name="Loffler F."/>
        </authorList>
    </citation>
    <scope>NUCLEOTIDE SEQUENCE</scope>
</reference>
<dbReference type="InterPro" id="IPR011611">
    <property type="entry name" value="PfkB_dom"/>
</dbReference>
<dbReference type="AlphaFoldDB" id="A0A644TUX0"/>
<evidence type="ECO:0000259" key="4">
    <source>
        <dbReference type="Pfam" id="PF00294"/>
    </source>
</evidence>
<dbReference type="EMBL" id="VSSQ01000055">
    <property type="protein sequence ID" value="MPL70773.1"/>
    <property type="molecule type" value="Genomic_DNA"/>
</dbReference>
<dbReference type="PANTHER" id="PTHR43320:SF2">
    <property type="entry name" value="2-DEHYDRO-3-DEOXYGLUCONOKINASE_2-DEHYDRO-3-DEOXYGALACTONOKINASE"/>
    <property type="match status" value="1"/>
</dbReference>
<comment type="similarity">
    <text evidence="1">Belongs to the carbohydrate kinase PfkB family.</text>
</comment>
<accession>A0A644TUX0</accession>
<evidence type="ECO:0000256" key="2">
    <source>
        <dbReference type="ARBA" id="ARBA00022679"/>
    </source>
</evidence>
<dbReference type="InterPro" id="IPR029056">
    <property type="entry name" value="Ribokinase-like"/>
</dbReference>
<protein>
    <submittedName>
        <fullName evidence="5">2-dehydro-3-deoxygluconokinase</fullName>
        <ecNumber evidence="5">2.7.1.45</ecNumber>
    </submittedName>
</protein>
<organism evidence="5">
    <name type="scientific">bioreactor metagenome</name>
    <dbReference type="NCBI Taxonomy" id="1076179"/>
    <lineage>
        <taxon>unclassified sequences</taxon>
        <taxon>metagenomes</taxon>
        <taxon>ecological metagenomes</taxon>
    </lineage>
</organism>